<comment type="caution">
    <text evidence="2">The sequence shown here is derived from an EMBL/GenBank/DDBJ whole genome shotgun (WGS) entry which is preliminary data.</text>
</comment>
<accession>A0A1V3ND80</accession>
<evidence type="ECO:0000313" key="2">
    <source>
        <dbReference type="EMBL" id="OOG22828.1"/>
    </source>
</evidence>
<dbReference type="InterPro" id="IPR058059">
    <property type="entry name" value="PA3496-like"/>
</dbReference>
<dbReference type="NCBIfam" id="NF046101">
    <property type="entry name" value="PA3496_fam"/>
    <property type="match status" value="1"/>
</dbReference>
<dbReference type="Proteomes" id="UP000189462">
    <property type="component" value="Unassembled WGS sequence"/>
</dbReference>
<keyword evidence="3" id="KW-1185">Reference proteome</keyword>
<dbReference type="EMBL" id="MVBK01000090">
    <property type="protein sequence ID" value="OOG22828.1"/>
    <property type="molecule type" value="Genomic_DNA"/>
</dbReference>
<feature type="region of interest" description="Disordered" evidence="1">
    <location>
        <begin position="14"/>
        <end position="33"/>
    </location>
</feature>
<protein>
    <submittedName>
        <fullName evidence="2">Uncharacterized protein</fullName>
    </submittedName>
</protein>
<proteinExistence type="predicted"/>
<evidence type="ECO:0000256" key="1">
    <source>
        <dbReference type="SAM" id="MobiDB-lite"/>
    </source>
</evidence>
<sequence>MGRVRDILTMDDEFESPEWRQETPETPRTDARRSLERLLEKRALRRQLEDTFGDENYALNDLDW</sequence>
<dbReference type="OrthoDB" id="5786816at2"/>
<dbReference type="AlphaFoldDB" id="A0A1V3ND80"/>
<reference evidence="2 3" key="1">
    <citation type="submission" date="2017-02" db="EMBL/GenBank/DDBJ databases">
        <title>Genomic diversity within the haloalkaliphilic genus Thioalkalivibrio.</title>
        <authorList>
            <person name="Ahn A.-C."/>
            <person name="Meier-Kolthoff J."/>
            <person name="Overmars L."/>
            <person name="Richter M."/>
            <person name="Woyke T."/>
            <person name="Sorokin D.Y."/>
            <person name="Muyzer G."/>
        </authorList>
    </citation>
    <scope>NUCLEOTIDE SEQUENCE [LARGE SCALE GENOMIC DNA]</scope>
    <source>
        <strain evidence="2 3">ALJD</strain>
    </source>
</reference>
<evidence type="ECO:0000313" key="3">
    <source>
        <dbReference type="Proteomes" id="UP000189462"/>
    </source>
</evidence>
<gene>
    <name evidence="2" type="ORF">B1C78_13800</name>
</gene>
<feature type="compositionally biased region" description="Basic and acidic residues" evidence="1">
    <location>
        <begin position="17"/>
        <end position="33"/>
    </location>
</feature>
<organism evidence="2 3">
    <name type="scientific">Thioalkalivibrio denitrificans</name>
    <dbReference type="NCBI Taxonomy" id="108003"/>
    <lineage>
        <taxon>Bacteria</taxon>
        <taxon>Pseudomonadati</taxon>
        <taxon>Pseudomonadota</taxon>
        <taxon>Gammaproteobacteria</taxon>
        <taxon>Chromatiales</taxon>
        <taxon>Ectothiorhodospiraceae</taxon>
        <taxon>Thioalkalivibrio</taxon>
    </lineage>
</organism>
<name>A0A1V3ND80_9GAMM</name>
<dbReference type="RefSeq" id="WP_077279744.1">
    <property type="nucleotide sequence ID" value="NZ_MVBK01000090.1"/>
</dbReference>